<sequence length="412" mass="42060">MLLERGPRRTLALATFISMIGNGLFMTGAALFFTRSVGLSVTQVGLAMGVAALVGLVAGVPAGRVADRHGPRETYLVIQCVQAAAMAALVLVHSFWAFVLTISLTQFAASAGAAARGPLTRGFAGPNPTKYRSYLRATANLAGACGAVMAGVVVQVDTRGAYVALILANALSFLLCAAIVTRLPHLPPVREPEPISASEAPPASQWGVLKDLPYTVVTALDSLLSLQGHVLVFALPLWIVGHSQAPHWLIGACGVVNTLMVVAFQVRASRGVVDNASAGRGAVRSGVAFLLGMAAIAAAAGMPGSLAAVLIVAGVVVHTIGELWHAAASFELSFGLAPAQAQGQYSGLQATGTGLASSLAPSVLALFCITWGVPGWLALGGVFVLAGLAMPYAVRWAEQSRAAAAGQDAVLA</sequence>
<organism evidence="8 9">
    <name type="scientific">Streptomyces sanglieri</name>
    <dbReference type="NCBI Taxonomy" id="193460"/>
    <lineage>
        <taxon>Bacteria</taxon>
        <taxon>Bacillati</taxon>
        <taxon>Actinomycetota</taxon>
        <taxon>Actinomycetes</taxon>
        <taxon>Kitasatosporales</taxon>
        <taxon>Streptomycetaceae</taxon>
        <taxon>Streptomyces</taxon>
    </lineage>
</organism>
<feature type="transmembrane region" description="Helical" evidence="7">
    <location>
        <begin position="39"/>
        <end position="62"/>
    </location>
</feature>
<feature type="transmembrane region" description="Helical" evidence="7">
    <location>
        <begin position="160"/>
        <end position="180"/>
    </location>
</feature>
<accession>A0ABW2X484</accession>
<proteinExistence type="predicted"/>
<feature type="transmembrane region" description="Helical" evidence="7">
    <location>
        <begin position="245"/>
        <end position="266"/>
    </location>
</feature>
<dbReference type="Gene3D" id="1.20.1250.20">
    <property type="entry name" value="MFS general substrate transporter like domains"/>
    <property type="match status" value="1"/>
</dbReference>
<protein>
    <submittedName>
        <fullName evidence="8">MFS transporter</fullName>
    </submittedName>
</protein>
<feature type="transmembrane region" description="Helical" evidence="7">
    <location>
        <begin position="12"/>
        <end position="33"/>
    </location>
</feature>
<evidence type="ECO:0000256" key="3">
    <source>
        <dbReference type="ARBA" id="ARBA00022475"/>
    </source>
</evidence>
<keyword evidence="3" id="KW-1003">Cell membrane</keyword>
<reference evidence="9" key="1">
    <citation type="journal article" date="2019" name="Int. J. Syst. Evol. Microbiol.">
        <title>The Global Catalogue of Microorganisms (GCM) 10K type strain sequencing project: providing services to taxonomists for standard genome sequencing and annotation.</title>
        <authorList>
            <consortium name="The Broad Institute Genomics Platform"/>
            <consortium name="The Broad Institute Genome Sequencing Center for Infectious Disease"/>
            <person name="Wu L."/>
            <person name="Ma J."/>
        </authorList>
    </citation>
    <scope>NUCLEOTIDE SEQUENCE [LARGE SCALE GENOMIC DNA]</scope>
    <source>
        <strain evidence="9">JCM 12607</strain>
    </source>
</reference>
<keyword evidence="5 7" id="KW-1133">Transmembrane helix</keyword>
<dbReference type="PANTHER" id="PTHR23517:SF3">
    <property type="entry name" value="INTEGRAL MEMBRANE TRANSPORT PROTEIN"/>
    <property type="match status" value="1"/>
</dbReference>
<keyword evidence="4 7" id="KW-0812">Transmembrane</keyword>
<dbReference type="EMBL" id="JBHTGL010000008">
    <property type="protein sequence ID" value="MFD0628464.1"/>
    <property type="molecule type" value="Genomic_DNA"/>
</dbReference>
<feature type="transmembrane region" description="Helical" evidence="7">
    <location>
        <begin position="97"/>
        <end position="114"/>
    </location>
</feature>
<keyword evidence="6 7" id="KW-0472">Membrane</keyword>
<dbReference type="InterPro" id="IPR011701">
    <property type="entry name" value="MFS"/>
</dbReference>
<evidence type="ECO:0000256" key="2">
    <source>
        <dbReference type="ARBA" id="ARBA00022448"/>
    </source>
</evidence>
<evidence type="ECO:0000256" key="4">
    <source>
        <dbReference type="ARBA" id="ARBA00022692"/>
    </source>
</evidence>
<dbReference type="PANTHER" id="PTHR23517">
    <property type="entry name" value="RESISTANCE PROTEIN MDTM, PUTATIVE-RELATED-RELATED"/>
    <property type="match status" value="1"/>
</dbReference>
<evidence type="ECO:0000256" key="1">
    <source>
        <dbReference type="ARBA" id="ARBA00004651"/>
    </source>
</evidence>
<keyword evidence="9" id="KW-1185">Reference proteome</keyword>
<comment type="subcellular location">
    <subcellularLocation>
        <location evidence="1">Cell membrane</location>
        <topology evidence="1">Multi-pass membrane protein</topology>
    </subcellularLocation>
</comment>
<feature type="transmembrane region" description="Helical" evidence="7">
    <location>
        <begin position="363"/>
        <end position="389"/>
    </location>
</feature>
<comment type="caution">
    <text evidence="8">The sequence shown here is derived from an EMBL/GenBank/DDBJ whole genome shotgun (WGS) entry which is preliminary data.</text>
</comment>
<evidence type="ECO:0000313" key="8">
    <source>
        <dbReference type="EMBL" id="MFD0628464.1"/>
    </source>
</evidence>
<dbReference type="Proteomes" id="UP001596915">
    <property type="component" value="Unassembled WGS sequence"/>
</dbReference>
<evidence type="ECO:0000256" key="5">
    <source>
        <dbReference type="ARBA" id="ARBA00022989"/>
    </source>
</evidence>
<evidence type="ECO:0000256" key="6">
    <source>
        <dbReference type="ARBA" id="ARBA00023136"/>
    </source>
</evidence>
<evidence type="ECO:0000256" key="7">
    <source>
        <dbReference type="SAM" id="Phobius"/>
    </source>
</evidence>
<feature type="transmembrane region" description="Helical" evidence="7">
    <location>
        <begin position="134"/>
        <end position="154"/>
    </location>
</feature>
<dbReference type="SUPFAM" id="SSF103473">
    <property type="entry name" value="MFS general substrate transporter"/>
    <property type="match status" value="1"/>
</dbReference>
<dbReference type="Pfam" id="PF07690">
    <property type="entry name" value="MFS_1"/>
    <property type="match status" value="1"/>
</dbReference>
<dbReference type="InterPro" id="IPR050171">
    <property type="entry name" value="MFS_Transporters"/>
</dbReference>
<name>A0ABW2X484_9ACTN</name>
<feature type="transmembrane region" description="Helical" evidence="7">
    <location>
        <begin position="287"/>
        <end position="320"/>
    </location>
</feature>
<evidence type="ECO:0000313" key="9">
    <source>
        <dbReference type="Proteomes" id="UP001596915"/>
    </source>
</evidence>
<keyword evidence="2" id="KW-0813">Transport</keyword>
<dbReference type="InterPro" id="IPR036259">
    <property type="entry name" value="MFS_trans_sf"/>
</dbReference>
<gene>
    <name evidence="8" type="ORF">ACFQ2K_43455</name>
</gene>